<dbReference type="Pfam" id="PF01980">
    <property type="entry name" value="TrmO_N"/>
    <property type="match status" value="1"/>
</dbReference>
<dbReference type="InterPro" id="IPR023370">
    <property type="entry name" value="TrmO-like_N"/>
</dbReference>
<evidence type="ECO:0000313" key="4">
    <source>
        <dbReference type="EMBL" id="SHO42926.1"/>
    </source>
</evidence>
<evidence type="ECO:0000259" key="3">
    <source>
        <dbReference type="PROSITE" id="PS51668"/>
    </source>
</evidence>
<protein>
    <submittedName>
        <fullName evidence="4">tRNA-Thr(GGU) m(6)t(6)A37 methyltransferase TsaA</fullName>
    </submittedName>
</protein>
<evidence type="ECO:0000256" key="1">
    <source>
        <dbReference type="ARBA" id="ARBA00022691"/>
    </source>
</evidence>
<evidence type="ECO:0000313" key="5">
    <source>
        <dbReference type="Proteomes" id="UP000184603"/>
    </source>
</evidence>
<dbReference type="PROSITE" id="PS01318">
    <property type="entry name" value="TSAA_1"/>
    <property type="match status" value="1"/>
</dbReference>
<sequence length="240" mass="27115">MNQSQQDIVLTPIGRVFSCWPEKFGIPKQPGLVMEATATVEFFPPYDREEMFRGLEDFSHIWVVFLFHDTVSEGWKPTVRPPRLGGQKRVGVFASRSPHRPNHLGMSVVRLVRVVVANGSVKLELAGVDLLDGTPVVDIKPYIPYAESLPNASCGFTMEAIPEVAVSFTTAAERFLAEYQQRTGRNLRELVYQTLISDPRPASQRSIGREYGALFWNVNVRWRVVDQGFEVFDSEEVTVK</sequence>
<proteinExistence type="inferred from homology"/>
<dbReference type="RefSeq" id="WP_073611580.1">
    <property type="nucleotide sequence ID" value="NZ_FRFE01000001.1"/>
</dbReference>
<dbReference type="GO" id="GO:0008168">
    <property type="term" value="F:methyltransferase activity"/>
    <property type="evidence" value="ECO:0007669"/>
    <property type="project" value="UniProtKB-KW"/>
</dbReference>
<keyword evidence="4" id="KW-0489">Methyltransferase</keyword>
<evidence type="ECO:0000256" key="2">
    <source>
        <dbReference type="ARBA" id="ARBA00033753"/>
    </source>
</evidence>
<dbReference type="GO" id="GO:0032259">
    <property type="term" value="P:methylation"/>
    <property type="evidence" value="ECO:0007669"/>
    <property type="project" value="UniProtKB-KW"/>
</dbReference>
<dbReference type="EMBL" id="FRFE01000001">
    <property type="protein sequence ID" value="SHO42926.1"/>
    <property type="molecule type" value="Genomic_DNA"/>
</dbReference>
<dbReference type="NCBIfam" id="TIGR00104">
    <property type="entry name" value="tRNA_TsaA"/>
    <property type="match status" value="1"/>
</dbReference>
<keyword evidence="1" id="KW-0949">S-adenosyl-L-methionine</keyword>
<accession>A0A1M7XW35</accession>
<dbReference type="InterPro" id="IPR036414">
    <property type="entry name" value="YaeB_N_sf"/>
</dbReference>
<dbReference type="Pfam" id="PF18389">
    <property type="entry name" value="TrmO_C"/>
    <property type="match status" value="1"/>
</dbReference>
<dbReference type="AlphaFoldDB" id="A0A1M7XW35"/>
<dbReference type="InterPro" id="IPR036413">
    <property type="entry name" value="YaeB-like_sf"/>
</dbReference>
<comment type="similarity">
    <text evidence="2">Belongs to the tRNA methyltransferase O family.</text>
</comment>
<dbReference type="InterPro" id="IPR040372">
    <property type="entry name" value="YaeB-like"/>
</dbReference>
<dbReference type="OrthoDB" id="9804309at2"/>
<dbReference type="PANTHER" id="PTHR12818">
    <property type="entry name" value="TRNA (ADENINE(37)-N6)-METHYLTRANSFERASE"/>
    <property type="match status" value="1"/>
</dbReference>
<name>A0A1M7XW35_9BACT</name>
<feature type="domain" description="TsaA-like" evidence="3">
    <location>
        <begin position="10"/>
        <end position="151"/>
    </location>
</feature>
<gene>
    <name evidence="4" type="ORF">SAMN02745220_00217</name>
</gene>
<dbReference type="SUPFAM" id="SSF118196">
    <property type="entry name" value="YaeB-like"/>
    <property type="match status" value="1"/>
</dbReference>
<keyword evidence="5" id="KW-1185">Reference proteome</keyword>
<organism evidence="4 5">
    <name type="scientific">Desulfopila aestuarii DSM 18488</name>
    <dbReference type="NCBI Taxonomy" id="1121416"/>
    <lineage>
        <taxon>Bacteria</taxon>
        <taxon>Pseudomonadati</taxon>
        <taxon>Thermodesulfobacteriota</taxon>
        <taxon>Desulfobulbia</taxon>
        <taxon>Desulfobulbales</taxon>
        <taxon>Desulfocapsaceae</taxon>
        <taxon>Desulfopila</taxon>
    </lineage>
</organism>
<dbReference type="InterPro" id="IPR041369">
    <property type="entry name" value="TrmO_C"/>
</dbReference>
<dbReference type="PANTHER" id="PTHR12818:SF0">
    <property type="entry name" value="TRNA (ADENINE(37)-N6)-METHYLTRANSFERASE"/>
    <property type="match status" value="1"/>
</dbReference>
<reference evidence="4 5" key="1">
    <citation type="submission" date="2016-12" db="EMBL/GenBank/DDBJ databases">
        <authorList>
            <person name="Song W.-J."/>
            <person name="Kurnit D.M."/>
        </authorList>
    </citation>
    <scope>NUCLEOTIDE SEQUENCE [LARGE SCALE GENOMIC DNA]</scope>
    <source>
        <strain evidence="4 5">DSM 18488</strain>
    </source>
</reference>
<dbReference type="CDD" id="cd09281">
    <property type="entry name" value="UPF0066"/>
    <property type="match status" value="1"/>
</dbReference>
<keyword evidence="4" id="KW-0808">Transferase</keyword>
<dbReference type="Gene3D" id="3.30.2310.10">
    <property type="entry name" value="YaeB-like"/>
    <property type="match status" value="1"/>
</dbReference>
<dbReference type="STRING" id="1121416.SAMN02745220_00217"/>
<dbReference type="Gene3D" id="2.40.30.70">
    <property type="entry name" value="YaeB-like"/>
    <property type="match status" value="1"/>
</dbReference>
<dbReference type="Proteomes" id="UP000184603">
    <property type="component" value="Unassembled WGS sequence"/>
</dbReference>
<dbReference type="InterPro" id="IPR023368">
    <property type="entry name" value="UPF0066_cons_site"/>
</dbReference>
<dbReference type="PROSITE" id="PS51668">
    <property type="entry name" value="TSAA_2"/>
    <property type="match status" value="1"/>
</dbReference>